<gene>
    <name evidence="8 9" type="primary">panC</name>
    <name evidence="9" type="ORF">MTP13_08670</name>
</gene>
<dbReference type="InterPro" id="IPR042176">
    <property type="entry name" value="Pantoate_ligase_C"/>
</dbReference>
<dbReference type="NCBIfam" id="TIGR00125">
    <property type="entry name" value="cyt_tran_rel"/>
    <property type="match status" value="1"/>
</dbReference>
<comment type="function">
    <text evidence="8">Catalyzes the condensation of pantoate with beta-alanine in an ATP-dependent reaction via a pantoyl-adenylate intermediate.</text>
</comment>
<dbReference type="SUPFAM" id="SSF52374">
    <property type="entry name" value="Nucleotidylyl transferase"/>
    <property type="match status" value="1"/>
</dbReference>
<dbReference type="PANTHER" id="PTHR21299:SF1">
    <property type="entry name" value="PANTOATE--BETA-ALANINE LIGASE"/>
    <property type="match status" value="1"/>
</dbReference>
<evidence type="ECO:0000313" key="10">
    <source>
        <dbReference type="Proteomes" id="UP000831304"/>
    </source>
</evidence>
<dbReference type="Pfam" id="PF02569">
    <property type="entry name" value="Pantoate_ligase"/>
    <property type="match status" value="1"/>
</dbReference>
<evidence type="ECO:0000256" key="7">
    <source>
        <dbReference type="ARBA" id="ARBA00048258"/>
    </source>
</evidence>
<feature type="binding site" evidence="8">
    <location>
        <begin position="202"/>
        <end position="205"/>
    </location>
    <ligand>
        <name>ATP</name>
        <dbReference type="ChEBI" id="CHEBI:30616"/>
    </ligand>
</feature>
<sequence>MNDTTPADPPADSPADPPAVVGTIAELRARVAEARAGGASVAFVPTMGALHDGHLALVARARELAELVVVSIFVNPLQFGPNEDLERYPRTLDADVAALRGTGTALVFAPAVDEMYPHGPTQTRIVAGEVGGLYEGASRPGHFDGMLTVVAKLYHIVQPDVAVFGQKDAQQVHLVRRMVRELDFPLDIEVVETVREADGLALSSRNRFLGEPERRTALVLSEALAAAAAAAPQGAQEALAEAVAAFGDHDGAELDYFVIVDPDTFLPVADDAAGPALALVAARVGATRLIDNRRVVLG</sequence>
<dbReference type="HAMAP" id="MF_00158">
    <property type="entry name" value="PanC"/>
    <property type="match status" value="1"/>
</dbReference>
<keyword evidence="3 8" id="KW-0436">Ligase</keyword>
<organism evidence="9 10">
    <name type="scientific">Agromyces soli</name>
    <dbReference type="NCBI Taxonomy" id="659012"/>
    <lineage>
        <taxon>Bacteria</taxon>
        <taxon>Bacillati</taxon>
        <taxon>Actinomycetota</taxon>
        <taxon>Actinomycetes</taxon>
        <taxon>Micrococcales</taxon>
        <taxon>Microbacteriaceae</taxon>
        <taxon>Agromyces</taxon>
    </lineage>
</organism>
<feature type="binding site" evidence="8">
    <location>
        <begin position="47"/>
        <end position="54"/>
    </location>
    <ligand>
        <name>ATP</name>
        <dbReference type="ChEBI" id="CHEBI:30616"/>
    </ligand>
</feature>
<evidence type="ECO:0000256" key="6">
    <source>
        <dbReference type="ARBA" id="ARBA00022840"/>
    </source>
</evidence>
<keyword evidence="5 8" id="KW-0547">Nucleotide-binding</keyword>
<keyword evidence="4 8" id="KW-0566">Pantothenate biosynthesis</keyword>
<keyword evidence="6 8" id="KW-0067">ATP-binding</keyword>
<dbReference type="InterPro" id="IPR004821">
    <property type="entry name" value="Cyt_trans-like"/>
</dbReference>
<dbReference type="CDD" id="cd00560">
    <property type="entry name" value="PanC"/>
    <property type="match status" value="1"/>
</dbReference>
<feature type="binding site" evidence="8">
    <location>
        <position position="171"/>
    </location>
    <ligand>
        <name>(R)-pantoate</name>
        <dbReference type="ChEBI" id="CHEBI:15980"/>
    </ligand>
</feature>
<reference evidence="9 10" key="1">
    <citation type="submission" date="2022-03" db="EMBL/GenBank/DDBJ databases">
        <title>Agromyces sp. isolated from the gut of P. brevitarsis seulensis larvae.</title>
        <authorList>
            <person name="Won M."/>
            <person name="Kwon S.-W."/>
        </authorList>
    </citation>
    <scope>NUCLEOTIDE SEQUENCE [LARGE SCALE GENOMIC DNA]</scope>
    <source>
        <strain evidence="9 10">KACC 16215</strain>
    </source>
</reference>
<feature type="binding site" evidence="8">
    <location>
        <begin position="165"/>
        <end position="168"/>
    </location>
    <ligand>
        <name>ATP</name>
        <dbReference type="ChEBI" id="CHEBI:30616"/>
    </ligand>
</feature>
<dbReference type="GO" id="GO:0016874">
    <property type="term" value="F:ligase activity"/>
    <property type="evidence" value="ECO:0007669"/>
    <property type="project" value="UniProtKB-KW"/>
</dbReference>
<evidence type="ECO:0000256" key="4">
    <source>
        <dbReference type="ARBA" id="ARBA00022655"/>
    </source>
</evidence>
<comment type="subunit">
    <text evidence="8">Homodimer.</text>
</comment>
<evidence type="ECO:0000256" key="2">
    <source>
        <dbReference type="ARBA" id="ARBA00009256"/>
    </source>
</evidence>
<dbReference type="RefSeq" id="WP_243570674.1">
    <property type="nucleotide sequence ID" value="NZ_BAAARD010000001.1"/>
</dbReference>
<comment type="catalytic activity">
    <reaction evidence="7 8">
        <text>(R)-pantoate + beta-alanine + ATP = (R)-pantothenate + AMP + diphosphate + H(+)</text>
        <dbReference type="Rhea" id="RHEA:10912"/>
        <dbReference type="ChEBI" id="CHEBI:15378"/>
        <dbReference type="ChEBI" id="CHEBI:15980"/>
        <dbReference type="ChEBI" id="CHEBI:29032"/>
        <dbReference type="ChEBI" id="CHEBI:30616"/>
        <dbReference type="ChEBI" id="CHEBI:33019"/>
        <dbReference type="ChEBI" id="CHEBI:57966"/>
        <dbReference type="ChEBI" id="CHEBI:456215"/>
        <dbReference type="EC" id="6.3.2.1"/>
    </reaction>
</comment>
<comment type="miscellaneous">
    <text evidence="8">The reaction proceeds by a bi uni uni bi ping pong mechanism.</text>
</comment>
<protein>
    <recommendedName>
        <fullName evidence="8">Pantothenate synthetase</fullName>
        <shortName evidence="8">PS</shortName>
        <ecNumber evidence="8">6.3.2.1</ecNumber>
    </recommendedName>
    <alternativeName>
        <fullName evidence="8">Pantoate--beta-alanine ligase</fullName>
    </alternativeName>
    <alternativeName>
        <fullName evidence="8">Pantoate-activating enzyme</fullName>
    </alternativeName>
</protein>
<dbReference type="PANTHER" id="PTHR21299">
    <property type="entry name" value="CYTIDYLATE KINASE/PANTOATE-BETA-ALANINE LIGASE"/>
    <property type="match status" value="1"/>
</dbReference>
<evidence type="ECO:0000256" key="5">
    <source>
        <dbReference type="ARBA" id="ARBA00022741"/>
    </source>
</evidence>
<dbReference type="InterPro" id="IPR014729">
    <property type="entry name" value="Rossmann-like_a/b/a_fold"/>
</dbReference>
<dbReference type="Gene3D" id="3.30.1300.10">
    <property type="entry name" value="Pantoate-beta-alanine ligase, C-terminal domain"/>
    <property type="match status" value="1"/>
</dbReference>
<dbReference type="EC" id="6.3.2.1" evidence="8"/>
<name>A0ABY4AZI7_9MICO</name>
<keyword evidence="10" id="KW-1185">Reference proteome</keyword>
<feature type="binding site" evidence="8">
    <location>
        <position position="78"/>
    </location>
    <ligand>
        <name>beta-alanine</name>
        <dbReference type="ChEBI" id="CHEBI:57966"/>
    </ligand>
</feature>
<feature type="active site" description="Proton donor" evidence="8">
    <location>
        <position position="54"/>
    </location>
</feature>
<feature type="binding site" evidence="8">
    <location>
        <position position="194"/>
    </location>
    <ligand>
        <name>ATP</name>
        <dbReference type="ChEBI" id="CHEBI:30616"/>
    </ligand>
</feature>
<dbReference type="Proteomes" id="UP000831304">
    <property type="component" value="Chromosome"/>
</dbReference>
<comment type="similarity">
    <text evidence="2 8">Belongs to the pantothenate synthetase family.</text>
</comment>
<accession>A0ABY4AZI7</accession>
<evidence type="ECO:0000313" key="9">
    <source>
        <dbReference type="EMBL" id="UOE27832.1"/>
    </source>
</evidence>
<comment type="subcellular location">
    <subcellularLocation>
        <location evidence="8">Cytoplasm</location>
    </subcellularLocation>
</comment>
<dbReference type="NCBIfam" id="TIGR00018">
    <property type="entry name" value="panC"/>
    <property type="match status" value="1"/>
</dbReference>
<keyword evidence="8" id="KW-0963">Cytoplasm</keyword>
<comment type="pathway">
    <text evidence="1 8">Cofactor biosynthesis; (R)-pantothenate biosynthesis; (R)-pantothenate from (R)-pantoate and beta-alanine: step 1/1.</text>
</comment>
<evidence type="ECO:0000256" key="1">
    <source>
        <dbReference type="ARBA" id="ARBA00004990"/>
    </source>
</evidence>
<evidence type="ECO:0000256" key="8">
    <source>
        <dbReference type="HAMAP-Rule" id="MF_00158"/>
    </source>
</evidence>
<dbReference type="EMBL" id="CP094533">
    <property type="protein sequence ID" value="UOE27832.1"/>
    <property type="molecule type" value="Genomic_DNA"/>
</dbReference>
<evidence type="ECO:0000256" key="3">
    <source>
        <dbReference type="ARBA" id="ARBA00022598"/>
    </source>
</evidence>
<proteinExistence type="inferred from homology"/>
<feature type="binding site" evidence="8">
    <location>
        <position position="78"/>
    </location>
    <ligand>
        <name>(R)-pantoate</name>
        <dbReference type="ChEBI" id="CHEBI:15980"/>
    </ligand>
</feature>
<dbReference type="InterPro" id="IPR003721">
    <property type="entry name" value="Pantoate_ligase"/>
</dbReference>
<dbReference type="Gene3D" id="3.40.50.620">
    <property type="entry name" value="HUPs"/>
    <property type="match status" value="1"/>
</dbReference>